<dbReference type="AlphaFoldDB" id="A0A7C3KD74"/>
<reference evidence="2" key="1">
    <citation type="journal article" date="2020" name="mSystems">
        <title>Genome- and Community-Level Interaction Insights into Carbon Utilization and Element Cycling Functions of Hydrothermarchaeota in Hydrothermal Sediment.</title>
        <authorList>
            <person name="Zhou Z."/>
            <person name="Liu Y."/>
            <person name="Xu W."/>
            <person name="Pan J."/>
            <person name="Luo Z.H."/>
            <person name="Li M."/>
        </authorList>
    </citation>
    <scope>NUCLEOTIDE SEQUENCE [LARGE SCALE GENOMIC DNA]</scope>
    <source>
        <strain evidence="2">SpSt-418</strain>
    </source>
</reference>
<comment type="caution">
    <text evidence="2">The sequence shown here is derived from an EMBL/GenBank/DDBJ whole genome shotgun (WGS) entry which is preliminary data.</text>
</comment>
<feature type="compositionally biased region" description="Low complexity" evidence="1">
    <location>
        <begin position="33"/>
        <end position="54"/>
    </location>
</feature>
<organism evidence="2">
    <name type="scientific">Oscillatoriales cyanobacterium SpSt-418</name>
    <dbReference type="NCBI Taxonomy" id="2282169"/>
    <lineage>
        <taxon>Bacteria</taxon>
        <taxon>Bacillati</taxon>
        <taxon>Cyanobacteriota</taxon>
        <taxon>Cyanophyceae</taxon>
        <taxon>Oscillatoriophycideae</taxon>
        <taxon>Oscillatoriales</taxon>
    </lineage>
</organism>
<name>A0A7C3KD74_9CYAN</name>
<evidence type="ECO:0000256" key="1">
    <source>
        <dbReference type="SAM" id="MobiDB-lite"/>
    </source>
</evidence>
<dbReference type="EMBL" id="DSRU01000054">
    <property type="protein sequence ID" value="HFM97111.1"/>
    <property type="molecule type" value="Genomic_DNA"/>
</dbReference>
<sequence length="84" mass="9541">MEQHRELRQAATKAFQESLDQLQETLEAEETNRQTTRATATNQPAKPVKPPQKASAGFDMKSFEQAVADIDQFFERQQSRSTDA</sequence>
<protein>
    <submittedName>
        <fullName evidence="2">Uncharacterized protein</fullName>
    </submittedName>
</protein>
<accession>A0A7C3KD74</accession>
<feature type="region of interest" description="Disordered" evidence="1">
    <location>
        <begin position="27"/>
        <end position="56"/>
    </location>
</feature>
<proteinExistence type="predicted"/>
<evidence type="ECO:0000313" key="2">
    <source>
        <dbReference type="EMBL" id="HFM97111.1"/>
    </source>
</evidence>
<gene>
    <name evidence="2" type="ORF">ENR64_04940</name>
</gene>